<feature type="transmembrane region" description="Helical" evidence="9">
    <location>
        <begin position="402"/>
        <end position="423"/>
    </location>
</feature>
<dbReference type="NCBIfam" id="TIGR00931">
    <property type="entry name" value="antiport_nhaC"/>
    <property type="match status" value="1"/>
</dbReference>
<evidence type="ECO:0000256" key="1">
    <source>
        <dbReference type="ARBA" id="ARBA00004651"/>
    </source>
</evidence>
<evidence type="ECO:0000259" key="10">
    <source>
        <dbReference type="Pfam" id="PF03553"/>
    </source>
</evidence>
<dbReference type="PANTHER" id="PTHR33451">
    <property type="entry name" value="MALATE-2H(+)/NA(+)-LACTATE ANTIPORTER"/>
    <property type="match status" value="1"/>
</dbReference>
<accession>A0A1I2L735</accession>
<name>A0A1I2L735_9BACI</name>
<evidence type="ECO:0000256" key="2">
    <source>
        <dbReference type="ARBA" id="ARBA00022448"/>
    </source>
</evidence>
<feature type="transmembrane region" description="Helical" evidence="9">
    <location>
        <begin position="190"/>
        <end position="213"/>
    </location>
</feature>
<comment type="subcellular location">
    <subcellularLocation>
        <location evidence="1">Cell membrane</location>
        <topology evidence="1">Multi-pass membrane protein</topology>
    </subcellularLocation>
</comment>
<dbReference type="GO" id="GO:0015297">
    <property type="term" value="F:antiporter activity"/>
    <property type="evidence" value="ECO:0007669"/>
    <property type="project" value="UniProtKB-KW"/>
</dbReference>
<evidence type="ECO:0000256" key="3">
    <source>
        <dbReference type="ARBA" id="ARBA00022449"/>
    </source>
</evidence>
<feature type="transmembrane region" description="Helical" evidence="9">
    <location>
        <begin position="108"/>
        <end position="137"/>
    </location>
</feature>
<dbReference type="InterPro" id="IPR018461">
    <property type="entry name" value="Na/H_Antiport_NhaC-like_C"/>
</dbReference>
<keyword evidence="4" id="KW-1003">Cell membrane</keyword>
<evidence type="ECO:0000256" key="5">
    <source>
        <dbReference type="ARBA" id="ARBA00022692"/>
    </source>
</evidence>
<keyword evidence="6 9" id="KW-1133">Transmembrane helix</keyword>
<evidence type="ECO:0000256" key="6">
    <source>
        <dbReference type="ARBA" id="ARBA00022989"/>
    </source>
</evidence>
<feature type="transmembrane region" description="Helical" evidence="9">
    <location>
        <begin position="35"/>
        <end position="53"/>
    </location>
</feature>
<keyword evidence="7 9" id="KW-0472">Membrane</keyword>
<evidence type="ECO:0000313" key="12">
    <source>
        <dbReference type="Proteomes" id="UP000198897"/>
    </source>
</evidence>
<sequence>MEKRKPSFLVSSLVILLIIAILGVSILVYGTAPHIPIVIAAVIVTLYGLRLGYKWKELERAMTKGVSYGVPAIIILSLIGITVGVWVLNGTVQTITYYGLQVLSPSLFLVSAVIITAVVATMTGSSWSAISTIGIALMGVAYGMSISPAVTAGAIVSGALFGDKLSPLSDTTNLAAATAKVDIFQHIRHMLWTTIPSLIITLGIFAAIGIFSSREAADIGKVESMMTTLNNEFMLTPVTLISPLLIIILAFRKVSPIPSLIIGLMAAVLTTFYTVPGVSLGTIMNTAHFGYTADTGVEAIDNLLSLGGLDSMLFGVSLILIALSFGGIIREIGLAHAIIAGLKSFLRSRGNVITSTVLSCIGINVVVGEQYLSIILPGQMLEESYEQTNLHPKNMSRTLEDAGTLVHPLIPWGVTGAFIMTTLNVGIGYIPFSFICFISPIIAIIYGYTGFTLTPLATEDVVDFEKQRVSSGTGSH</sequence>
<proteinExistence type="inferred from homology"/>
<feature type="transmembrane region" description="Helical" evidence="9">
    <location>
        <begin position="233"/>
        <end position="251"/>
    </location>
</feature>
<keyword evidence="2" id="KW-0813">Transport</keyword>
<feature type="transmembrane region" description="Helical" evidence="9">
    <location>
        <begin position="258"/>
        <end position="275"/>
    </location>
</feature>
<dbReference type="OrthoDB" id="9762978at2"/>
<dbReference type="RefSeq" id="WP_089751141.1">
    <property type="nucleotide sequence ID" value="NZ_FOOG01000007.1"/>
</dbReference>
<evidence type="ECO:0000256" key="4">
    <source>
        <dbReference type="ARBA" id="ARBA00022475"/>
    </source>
</evidence>
<protein>
    <submittedName>
        <fullName evidence="11">Sodium/proton antiporter, NhaC family</fullName>
    </submittedName>
</protein>
<dbReference type="EMBL" id="FOOG01000007">
    <property type="protein sequence ID" value="SFF73051.1"/>
    <property type="molecule type" value="Genomic_DNA"/>
</dbReference>
<reference evidence="12" key="1">
    <citation type="submission" date="2016-10" db="EMBL/GenBank/DDBJ databases">
        <authorList>
            <person name="Varghese N."/>
            <person name="Submissions S."/>
        </authorList>
    </citation>
    <scope>NUCLEOTIDE SEQUENCE [LARGE SCALE GENOMIC DNA]</scope>
    <source>
        <strain evidence="12">FP5</strain>
    </source>
</reference>
<dbReference type="Proteomes" id="UP000198897">
    <property type="component" value="Unassembled WGS sequence"/>
</dbReference>
<organism evidence="11 12">
    <name type="scientific">Halobacillus alkaliphilus</name>
    <dbReference type="NCBI Taxonomy" id="396056"/>
    <lineage>
        <taxon>Bacteria</taxon>
        <taxon>Bacillati</taxon>
        <taxon>Bacillota</taxon>
        <taxon>Bacilli</taxon>
        <taxon>Bacillales</taxon>
        <taxon>Bacillaceae</taxon>
        <taxon>Halobacillus</taxon>
    </lineage>
</organism>
<evidence type="ECO:0000256" key="8">
    <source>
        <dbReference type="ARBA" id="ARBA00038435"/>
    </source>
</evidence>
<feature type="transmembrane region" description="Helical" evidence="9">
    <location>
        <begin position="65"/>
        <end position="88"/>
    </location>
</feature>
<keyword evidence="3" id="KW-0050">Antiport</keyword>
<dbReference type="AlphaFoldDB" id="A0A1I2L735"/>
<dbReference type="InterPro" id="IPR004770">
    <property type="entry name" value="Na/H_antiport_NhaC"/>
</dbReference>
<dbReference type="PANTHER" id="PTHR33451:SF3">
    <property type="entry name" value="MALATE-2H(+)_NA(+)-LACTATE ANTIPORTER"/>
    <property type="match status" value="1"/>
</dbReference>
<evidence type="ECO:0000256" key="7">
    <source>
        <dbReference type="ARBA" id="ARBA00023136"/>
    </source>
</evidence>
<comment type="similarity">
    <text evidence="8">Belongs to the NhaC Na(+)/H(+) (TC 2.A.35) antiporter family.</text>
</comment>
<feature type="domain" description="Na+/H+ antiporter NhaC-like C-terminal" evidence="10">
    <location>
        <begin position="158"/>
        <end position="451"/>
    </location>
</feature>
<gene>
    <name evidence="11" type="ORF">SAMN05216353_10743</name>
</gene>
<evidence type="ECO:0000256" key="9">
    <source>
        <dbReference type="SAM" id="Phobius"/>
    </source>
</evidence>
<feature type="transmembrane region" description="Helical" evidence="9">
    <location>
        <begin position="312"/>
        <end position="339"/>
    </location>
</feature>
<dbReference type="GO" id="GO:0005886">
    <property type="term" value="C:plasma membrane"/>
    <property type="evidence" value="ECO:0007669"/>
    <property type="project" value="UniProtKB-SubCell"/>
</dbReference>
<keyword evidence="12" id="KW-1185">Reference proteome</keyword>
<feature type="transmembrane region" description="Helical" evidence="9">
    <location>
        <begin position="7"/>
        <end position="29"/>
    </location>
</feature>
<keyword evidence="5 9" id="KW-0812">Transmembrane</keyword>
<evidence type="ECO:0000313" key="11">
    <source>
        <dbReference type="EMBL" id="SFF73051.1"/>
    </source>
</evidence>
<dbReference type="Pfam" id="PF03553">
    <property type="entry name" value="Na_H_antiporter"/>
    <property type="match status" value="1"/>
</dbReference>
<dbReference type="InterPro" id="IPR052180">
    <property type="entry name" value="NhaC_Na-H+_Antiporter"/>
</dbReference>
<feature type="transmembrane region" description="Helical" evidence="9">
    <location>
        <begin position="429"/>
        <end position="448"/>
    </location>
</feature>